<dbReference type="SUPFAM" id="SSF55821">
    <property type="entry name" value="YrdC/RibB"/>
    <property type="match status" value="1"/>
</dbReference>
<organism evidence="11 12">
    <name type="scientific">Methylococcus geothermalis</name>
    <dbReference type="NCBI Taxonomy" id="2681310"/>
    <lineage>
        <taxon>Bacteria</taxon>
        <taxon>Pseudomonadati</taxon>
        <taxon>Pseudomonadota</taxon>
        <taxon>Gammaproteobacteria</taxon>
        <taxon>Methylococcales</taxon>
        <taxon>Methylococcaceae</taxon>
        <taxon>Methylococcus</taxon>
    </lineage>
</organism>
<keyword evidence="6 9" id="KW-0547">Nucleotide-binding</keyword>
<dbReference type="Proteomes" id="UP000503004">
    <property type="component" value="Chromosome"/>
</dbReference>
<dbReference type="GO" id="GO:0003725">
    <property type="term" value="F:double-stranded RNA binding"/>
    <property type="evidence" value="ECO:0007669"/>
    <property type="project" value="InterPro"/>
</dbReference>
<dbReference type="InterPro" id="IPR006070">
    <property type="entry name" value="Sua5-like_dom"/>
</dbReference>
<keyword evidence="7 9" id="KW-0067">ATP-binding</keyword>
<dbReference type="HAMAP" id="MF_01852">
    <property type="entry name" value="TsaC"/>
    <property type="match status" value="1"/>
</dbReference>
<dbReference type="GO" id="GO:0000049">
    <property type="term" value="F:tRNA binding"/>
    <property type="evidence" value="ECO:0007669"/>
    <property type="project" value="TreeGrafter"/>
</dbReference>
<evidence type="ECO:0000259" key="10">
    <source>
        <dbReference type="PROSITE" id="PS51163"/>
    </source>
</evidence>
<keyword evidence="4 9" id="KW-0819">tRNA processing</keyword>
<evidence type="ECO:0000256" key="9">
    <source>
        <dbReference type="HAMAP-Rule" id="MF_01852"/>
    </source>
</evidence>
<evidence type="ECO:0000256" key="5">
    <source>
        <dbReference type="ARBA" id="ARBA00022695"/>
    </source>
</evidence>
<keyword evidence="12" id="KW-1185">Reference proteome</keyword>
<dbReference type="InterPro" id="IPR017945">
    <property type="entry name" value="DHBP_synth_RibB-like_a/b_dom"/>
</dbReference>
<proteinExistence type="inferred from homology"/>
<dbReference type="GO" id="GO:0006450">
    <property type="term" value="P:regulation of translational fidelity"/>
    <property type="evidence" value="ECO:0007669"/>
    <property type="project" value="TreeGrafter"/>
</dbReference>
<sequence length="186" mass="20172">MGWVSRFRIARAADALRRGRIVAYPTEAVYGLGCDPFNEDAVRHLLALKQRSETKGLILIAADVEAIEALVDLAGVPRSGEVRASWPGPTTWLIPPRLGVPEWLCGAHDSLAVRVTAHPIAAALCRAFGGAIVSTSANLSGHRPARTPLRLWCQFSRQAIHFLPGRLGGADRPTRILDAMSGRRVR</sequence>
<evidence type="ECO:0000256" key="2">
    <source>
        <dbReference type="ARBA" id="ARBA00022490"/>
    </source>
</evidence>
<gene>
    <name evidence="9" type="primary">tsaC</name>
    <name evidence="11" type="ORF">GNH96_03650</name>
</gene>
<dbReference type="KEGG" id="metu:GNH96_03650"/>
<dbReference type="Pfam" id="PF01300">
    <property type="entry name" value="Sua5_yciO_yrdC"/>
    <property type="match status" value="1"/>
</dbReference>
<dbReference type="InterPro" id="IPR023535">
    <property type="entry name" value="TC-AMP_synthase"/>
</dbReference>
<evidence type="ECO:0000313" key="12">
    <source>
        <dbReference type="Proteomes" id="UP000503004"/>
    </source>
</evidence>
<dbReference type="GO" id="GO:0005737">
    <property type="term" value="C:cytoplasm"/>
    <property type="evidence" value="ECO:0007669"/>
    <property type="project" value="UniProtKB-SubCell"/>
</dbReference>
<feature type="domain" description="YrdC-like" evidence="10">
    <location>
        <begin position="6"/>
        <end position="186"/>
    </location>
</feature>
<dbReference type="RefSeq" id="WP_169602380.1">
    <property type="nucleotide sequence ID" value="NZ_CP046565.1"/>
</dbReference>
<evidence type="ECO:0000256" key="3">
    <source>
        <dbReference type="ARBA" id="ARBA00022679"/>
    </source>
</evidence>
<keyword evidence="5 9" id="KW-0548">Nucleotidyltransferase</keyword>
<dbReference type="Gene3D" id="3.90.870.10">
    <property type="entry name" value="DHBP synthase"/>
    <property type="match status" value="1"/>
</dbReference>
<dbReference type="GO" id="GO:0002949">
    <property type="term" value="P:tRNA threonylcarbamoyladenosine modification"/>
    <property type="evidence" value="ECO:0007669"/>
    <property type="project" value="UniProtKB-UniRule"/>
</dbReference>
<reference evidence="12" key="1">
    <citation type="submission" date="2019-12" db="EMBL/GenBank/DDBJ databases">
        <authorList>
            <person name="Awala S.I."/>
            <person name="Rhee S.K."/>
        </authorList>
    </citation>
    <scope>NUCLEOTIDE SEQUENCE [LARGE SCALE GENOMIC DNA]</scope>
    <source>
        <strain evidence="12">IM1</strain>
    </source>
</reference>
<dbReference type="PROSITE" id="PS51163">
    <property type="entry name" value="YRDC"/>
    <property type="match status" value="1"/>
</dbReference>
<evidence type="ECO:0000256" key="4">
    <source>
        <dbReference type="ARBA" id="ARBA00022694"/>
    </source>
</evidence>
<evidence type="ECO:0000256" key="7">
    <source>
        <dbReference type="ARBA" id="ARBA00022840"/>
    </source>
</evidence>
<comment type="catalytic activity">
    <reaction evidence="8 9">
        <text>L-threonine + hydrogencarbonate + ATP = L-threonylcarbamoyladenylate + diphosphate + H2O</text>
        <dbReference type="Rhea" id="RHEA:36407"/>
        <dbReference type="ChEBI" id="CHEBI:15377"/>
        <dbReference type="ChEBI" id="CHEBI:17544"/>
        <dbReference type="ChEBI" id="CHEBI:30616"/>
        <dbReference type="ChEBI" id="CHEBI:33019"/>
        <dbReference type="ChEBI" id="CHEBI:57926"/>
        <dbReference type="ChEBI" id="CHEBI:73682"/>
        <dbReference type="EC" id="2.7.7.87"/>
    </reaction>
</comment>
<keyword evidence="3 9" id="KW-0808">Transferase</keyword>
<protein>
    <recommendedName>
        <fullName evidence="9">Threonylcarbamoyl-AMP synthase</fullName>
        <shortName evidence="9">TC-AMP synthase</shortName>
        <ecNumber evidence="9">2.7.7.87</ecNumber>
    </recommendedName>
    <alternativeName>
        <fullName evidence="9">L-threonylcarbamoyladenylate synthase</fullName>
    </alternativeName>
    <alternativeName>
        <fullName evidence="9">t(6)A37 threonylcarbamoyladenosine biosynthesis protein TsaC</fullName>
    </alternativeName>
    <alternativeName>
        <fullName evidence="9">tRNA threonylcarbamoyladenosine biosynthesis protein TsaC</fullName>
    </alternativeName>
</protein>
<dbReference type="GO" id="GO:0061710">
    <property type="term" value="F:L-threonylcarbamoyladenylate synthase"/>
    <property type="evidence" value="ECO:0007669"/>
    <property type="project" value="UniProtKB-EC"/>
</dbReference>
<dbReference type="GO" id="GO:0005524">
    <property type="term" value="F:ATP binding"/>
    <property type="evidence" value="ECO:0007669"/>
    <property type="project" value="UniProtKB-UniRule"/>
</dbReference>
<dbReference type="EC" id="2.7.7.87" evidence="9"/>
<evidence type="ECO:0000313" key="11">
    <source>
        <dbReference type="EMBL" id="QJD29149.1"/>
    </source>
</evidence>
<dbReference type="AlphaFoldDB" id="A0A858Q5P1"/>
<comment type="subcellular location">
    <subcellularLocation>
        <location evidence="1 9">Cytoplasm</location>
    </subcellularLocation>
</comment>
<dbReference type="InterPro" id="IPR050156">
    <property type="entry name" value="TC-AMP_synthase_SUA5"/>
</dbReference>
<dbReference type="PANTHER" id="PTHR17490:SF18">
    <property type="entry name" value="THREONYLCARBAMOYL-AMP SYNTHASE"/>
    <property type="match status" value="1"/>
</dbReference>
<comment type="function">
    <text evidence="9">Required for the formation of a threonylcarbamoyl group on adenosine at position 37 (t(6)A37) in tRNAs that read codons beginning with adenine. Catalyzes the conversion of L-threonine, HCO(3)(-)/CO(2) and ATP to give threonylcarbamoyl-AMP (TC-AMP) as the acyladenylate intermediate, with the release of diphosphate.</text>
</comment>
<evidence type="ECO:0000256" key="8">
    <source>
        <dbReference type="ARBA" id="ARBA00048366"/>
    </source>
</evidence>
<evidence type="ECO:0000256" key="6">
    <source>
        <dbReference type="ARBA" id="ARBA00022741"/>
    </source>
</evidence>
<accession>A0A858Q5P1</accession>
<dbReference type="EMBL" id="CP046565">
    <property type="protein sequence ID" value="QJD29149.1"/>
    <property type="molecule type" value="Genomic_DNA"/>
</dbReference>
<comment type="similarity">
    <text evidence="9">Belongs to the SUA5 family. TsaC subfamily.</text>
</comment>
<keyword evidence="2 9" id="KW-0963">Cytoplasm</keyword>
<name>A0A858Q5P1_9GAMM</name>
<evidence type="ECO:0000256" key="1">
    <source>
        <dbReference type="ARBA" id="ARBA00004496"/>
    </source>
</evidence>
<dbReference type="PANTHER" id="PTHR17490">
    <property type="entry name" value="SUA5"/>
    <property type="match status" value="1"/>
</dbReference>